<keyword evidence="1" id="KW-0812">Transmembrane</keyword>
<proteinExistence type="predicted"/>
<evidence type="ECO:0000256" key="1">
    <source>
        <dbReference type="SAM" id="Phobius"/>
    </source>
</evidence>
<organism evidence="2 3">
    <name type="scientific">Bifidobacterium goeldii</name>
    <dbReference type="NCBI Taxonomy" id="2306975"/>
    <lineage>
        <taxon>Bacteria</taxon>
        <taxon>Bacillati</taxon>
        <taxon>Actinomycetota</taxon>
        <taxon>Actinomycetes</taxon>
        <taxon>Bifidobacteriales</taxon>
        <taxon>Bifidobacteriaceae</taxon>
        <taxon>Bifidobacterium</taxon>
    </lineage>
</organism>
<feature type="transmembrane region" description="Helical" evidence="1">
    <location>
        <begin position="685"/>
        <end position="706"/>
    </location>
</feature>
<feature type="transmembrane region" description="Helical" evidence="1">
    <location>
        <begin position="207"/>
        <end position="228"/>
    </location>
</feature>
<dbReference type="RefSeq" id="WP_241217050.1">
    <property type="nucleotide sequence ID" value="NZ_QXGL01000003.1"/>
</dbReference>
<evidence type="ECO:0000313" key="3">
    <source>
        <dbReference type="Proteomes" id="UP000287533"/>
    </source>
</evidence>
<evidence type="ECO:0000313" key="2">
    <source>
        <dbReference type="EMBL" id="RSX53186.1"/>
    </source>
</evidence>
<feature type="transmembrane region" description="Helical" evidence="1">
    <location>
        <begin position="582"/>
        <end position="602"/>
    </location>
</feature>
<comment type="caution">
    <text evidence="2">The sequence shown here is derived from an EMBL/GenBank/DDBJ whole genome shotgun (WGS) entry which is preliminary data.</text>
</comment>
<keyword evidence="1" id="KW-1133">Transmembrane helix</keyword>
<keyword evidence="2" id="KW-0808">Transferase</keyword>
<feature type="transmembrane region" description="Helical" evidence="1">
    <location>
        <begin position="492"/>
        <end position="513"/>
    </location>
</feature>
<gene>
    <name evidence="2" type="ORF">D2E25_1159</name>
</gene>
<feature type="transmembrane region" description="Helical" evidence="1">
    <location>
        <begin position="332"/>
        <end position="356"/>
    </location>
</feature>
<feature type="transmembrane region" description="Helical" evidence="1">
    <location>
        <begin position="643"/>
        <end position="664"/>
    </location>
</feature>
<accession>A0A430FK27</accession>
<keyword evidence="3" id="KW-1185">Reference proteome</keyword>
<dbReference type="Proteomes" id="UP000287533">
    <property type="component" value="Unassembled WGS sequence"/>
</dbReference>
<reference evidence="2 3" key="1">
    <citation type="submission" date="2018-09" db="EMBL/GenBank/DDBJ databases">
        <title>Characterization of the phylogenetic diversity of five novel species belonging to the genus Bifidobacterium.</title>
        <authorList>
            <person name="Lugli G.A."/>
            <person name="Duranti S."/>
            <person name="Milani C."/>
        </authorList>
    </citation>
    <scope>NUCLEOTIDE SEQUENCE [LARGE SCALE GENOMIC DNA]</scope>
    <source>
        <strain evidence="2 3">2034B</strain>
    </source>
</reference>
<feature type="transmembrane region" description="Helical" evidence="1">
    <location>
        <begin position="609"/>
        <end position="628"/>
    </location>
</feature>
<feature type="transmembrane region" description="Helical" evidence="1">
    <location>
        <begin position="460"/>
        <end position="480"/>
    </location>
</feature>
<dbReference type="AlphaFoldDB" id="A0A430FK27"/>
<feature type="transmembrane region" description="Helical" evidence="1">
    <location>
        <begin position="393"/>
        <end position="413"/>
    </location>
</feature>
<feature type="transmembrane region" description="Helical" evidence="1">
    <location>
        <begin position="168"/>
        <end position="186"/>
    </location>
</feature>
<name>A0A430FK27_9BIFI</name>
<keyword evidence="1" id="KW-0472">Membrane</keyword>
<dbReference type="GO" id="GO:0016740">
    <property type="term" value="F:transferase activity"/>
    <property type="evidence" value="ECO:0007669"/>
    <property type="project" value="UniProtKB-KW"/>
</dbReference>
<protein>
    <submittedName>
        <fullName evidence="2">Glycosyltransferase</fullName>
    </submittedName>
</protein>
<feature type="transmembrane region" description="Helical" evidence="1">
    <location>
        <begin position="304"/>
        <end position="320"/>
    </location>
</feature>
<sequence>MSSSTPRLSLQRSLPGLLVALVLILLIECVGFNLPFWTTLGASTDSAAALNTMGAGLKRDRYGMLEVTDPTAAWLEVKADGTSAYARIDVSNMPNAAHADVQPTTAVLVRADSDTAVGKTVFVSTQSPRSLYFKAPASLSIRLWIEEPIGSHIPFHAVRANVRVPFDFSWERVAAMALFVLLVALWRPGSRLWKVPLDPSSRWQRASLVALMIPFAVCTAITVFWQAAGASPLVFSSPHGYVYDFDQYDHVAQALLNGHVWLDLPVPQQLAQADLPHDTAVRSQLLADGVTPIYWDYAFYNGHWYSYFGVLPAVLLFMPYRAITSLWVDGGLLLPASVSVLITMFGFLVFGSLLVLRLIRRMFPNVSVAAASLAVTLFVFGSNSCYLWFRTNFYSVPVAASMMFTALGLWLWLGATPGRFPKPGAHVGSWVVDGAQPLSLRHLAGGALCIAANFGCRPTFTLAALLGFPLFWPQITSLVAGLKARTIPWRRALRAPAAVLVPALVVVAPLMAYNHARFGSVFDFGNNYQMTVTDMTRFTQPMANFMPTMIYYLFIPLRTINTFPYIGTSTVVFREWGYFEPMVGGLFITCPLLLLALAVPFLHKRLRATGYWPTLITMLALALLLMVFDGKTAGLGWRYMCDFAWMVSLAAIPVMVMVLQPATLSSSMTHAPRVRTVVAVRCIRAAIVLVMLATIVLLILTCFVVGRSDALMNNLPSLYATVSAWFRL</sequence>
<dbReference type="EMBL" id="QXGL01000003">
    <property type="protein sequence ID" value="RSX53186.1"/>
    <property type="molecule type" value="Genomic_DNA"/>
</dbReference>
<feature type="transmembrane region" description="Helical" evidence="1">
    <location>
        <begin position="362"/>
        <end position="381"/>
    </location>
</feature>